<evidence type="ECO:0000313" key="3">
    <source>
        <dbReference type="Proteomes" id="UP000078389"/>
    </source>
</evidence>
<feature type="transmembrane region" description="Helical" evidence="1">
    <location>
        <begin position="7"/>
        <end position="26"/>
    </location>
</feature>
<accession>A0A178HWL4</accession>
<evidence type="ECO:0000256" key="1">
    <source>
        <dbReference type="SAM" id="Phobius"/>
    </source>
</evidence>
<dbReference type="STRING" id="1770058.A3840_12920"/>
<dbReference type="InterPro" id="IPR046513">
    <property type="entry name" value="DUF6691"/>
</dbReference>
<evidence type="ECO:0008006" key="4">
    <source>
        <dbReference type="Google" id="ProtNLM"/>
    </source>
</evidence>
<keyword evidence="3" id="KW-1185">Reference proteome</keyword>
<dbReference type="Pfam" id="PF20398">
    <property type="entry name" value="DUF6691"/>
    <property type="match status" value="1"/>
</dbReference>
<organism evidence="2 3">
    <name type="scientific">Devosia elaeis</name>
    <dbReference type="NCBI Taxonomy" id="1770058"/>
    <lineage>
        <taxon>Bacteria</taxon>
        <taxon>Pseudomonadati</taxon>
        <taxon>Pseudomonadota</taxon>
        <taxon>Alphaproteobacteria</taxon>
        <taxon>Hyphomicrobiales</taxon>
        <taxon>Devosiaceae</taxon>
        <taxon>Devosia</taxon>
    </lineage>
</organism>
<comment type="caution">
    <text evidence="2">The sequence shown here is derived from an EMBL/GenBank/DDBJ whole genome shotgun (WGS) entry which is preliminary data.</text>
</comment>
<feature type="transmembrane region" description="Helical" evidence="1">
    <location>
        <begin position="46"/>
        <end position="66"/>
    </location>
</feature>
<reference evidence="2 3" key="1">
    <citation type="submission" date="2016-03" db="EMBL/GenBank/DDBJ databases">
        <title>Genome sequencing of Devosia sp. S37.</title>
        <authorList>
            <person name="Mohd Nor M."/>
        </authorList>
    </citation>
    <scope>NUCLEOTIDE SEQUENCE [LARGE SCALE GENOMIC DNA]</scope>
    <source>
        <strain evidence="2 3">S37</strain>
    </source>
</reference>
<evidence type="ECO:0000313" key="2">
    <source>
        <dbReference type="EMBL" id="OAM76406.1"/>
    </source>
</evidence>
<feature type="transmembrane region" description="Helical" evidence="1">
    <location>
        <begin position="93"/>
        <end position="119"/>
    </location>
</feature>
<keyword evidence="1" id="KW-1133">Transmembrane helix</keyword>
<gene>
    <name evidence="2" type="ORF">A3840_12920</name>
</gene>
<proteinExistence type="predicted"/>
<dbReference type="Proteomes" id="UP000078389">
    <property type="component" value="Unassembled WGS sequence"/>
</dbReference>
<dbReference type="OrthoDB" id="9790409at2"/>
<keyword evidence="1" id="KW-0812">Transmembrane</keyword>
<name>A0A178HWL4_9HYPH</name>
<protein>
    <recommendedName>
        <fullName evidence="4">Transporter</fullName>
    </recommendedName>
</protein>
<keyword evidence="1" id="KW-0472">Membrane</keyword>
<dbReference type="AlphaFoldDB" id="A0A178HWL4"/>
<dbReference type="EMBL" id="LVVY01000094">
    <property type="protein sequence ID" value="OAM76406.1"/>
    <property type="molecule type" value="Genomic_DNA"/>
</dbReference>
<sequence length="156" mass="16412">MSLRLPYFATAALSGALFGAGLYVSQMVDPLKVLRFLDFTAIPAGGWDPSLAFVIVPAILVMFVALRIGKTRQAPLFDTSFHEPGQKQIDARLVGGAALFGIGWGMSGICPGPAISLIAFQPDGLWFFLVAMFVGSLAGGLLSPGGSQRRPEEAVA</sequence>
<feature type="transmembrane region" description="Helical" evidence="1">
    <location>
        <begin position="125"/>
        <end position="142"/>
    </location>
</feature>
<dbReference type="RefSeq" id="WP_067457381.1">
    <property type="nucleotide sequence ID" value="NZ_LVVY01000094.1"/>
</dbReference>